<keyword evidence="3" id="KW-1185">Reference proteome</keyword>
<organism evidence="2 3">
    <name type="scientific">Litorihabitans aurantiacus</name>
    <dbReference type="NCBI Taxonomy" id="1930061"/>
    <lineage>
        <taxon>Bacteria</taxon>
        <taxon>Bacillati</taxon>
        <taxon>Actinomycetota</taxon>
        <taxon>Actinomycetes</taxon>
        <taxon>Micrococcales</taxon>
        <taxon>Beutenbergiaceae</taxon>
        <taxon>Litorihabitans</taxon>
    </lineage>
</organism>
<reference evidence="2" key="2">
    <citation type="submission" date="2023-02" db="EMBL/GenBank/DDBJ databases">
        <authorList>
            <person name="Sun Q."/>
            <person name="Mori K."/>
        </authorList>
    </citation>
    <scope>NUCLEOTIDE SEQUENCE</scope>
    <source>
        <strain evidence="2">NBRC 112290</strain>
    </source>
</reference>
<proteinExistence type="predicted"/>
<name>A0AA37UVT0_9MICO</name>
<evidence type="ECO:0000313" key="3">
    <source>
        <dbReference type="Proteomes" id="UP001157161"/>
    </source>
</evidence>
<dbReference type="EMBL" id="BSUM01000001">
    <property type="protein sequence ID" value="GMA31287.1"/>
    <property type="molecule type" value="Genomic_DNA"/>
</dbReference>
<dbReference type="Proteomes" id="UP001157161">
    <property type="component" value="Unassembled WGS sequence"/>
</dbReference>
<feature type="region of interest" description="Disordered" evidence="1">
    <location>
        <begin position="1"/>
        <end position="104"/>
    </location>
</feature>
<gene>
    <name evidence="2" type="ORF">GCM10025875_12790</name>
</gene>
<sequence length="275" mass="28669">MRGTAIRSVRSSTGGVPVARHAPVGRARSSREHAPVDGGSVAGGEDVRRSGETVSRGRTAHLPEIMDGSATTVRSGTGTRGGGGTRGGVDAGALRRVRRPRAVRRRPVSVTADHAVTTCHQGGPGVVVIAVTSCSPVRCTAVAARTPAAAAATTSVRGRPCVARRIVMTACSAASPATTPRPIVPGSHATAVRAESSSDTVTDERCASWTRVPRATTVGHTSAARHHVCRATSPAWMRGRGVITRLMLDLRKSSRDPFHRFTSSRRRIRADVCAG</sequence>
<feature type="compositionally biased region" description="Basic residues" evidence="1">
    <location>
        <begin position="95"/>
        <end position="104"/>
    </location>
</feature>
<accession>A0AA37UVT0</accession>
<evidence type="ECO:0000256" key="1">
    <source>
        <dbReference type="SAM" id="MobiDB-lite"/>
    </source>
</evidence>
<feature type="compositionally biased region" description="Gly residues" evidence="1">
    <location>
        <begin position="78"/>
        <end position="90"/>
    </location>
</feature>
<reference evidence="2" key="1">
    <citation type="journal article" date="2014" name="Int. J. Syst. Evol. Microbiol.">
        <title>Complete genome sequence of Corynebacterium casei LMG S-19264T (=DSM 44701T), isolated from a smear-ripened cheese.</title>
        <authorList>
            <consortium name="US DOE Joint Genome Institute (JGI-PGF)"/>
            <person name="Walter F."/>
            <person name="Albersmeier A."/>
            <person name="Kalinowski J."/>
            <person name="Ruckert C."/>
        </authorList>
    </citation>
    <scope>NUCLEOTIDE SEQUENCE</scope>
    <source>
        <strain evidence="2">NBRC 112290</strain>
    </source>
</reference>
<dbReference type="AlphaFoldDB" id="A0AA37UVT0"/>
<protein>
    <submittedName>
        <fullName evidence="2">Uncharacterized protein</fullName>
    </submittedName>
</protein>
<feature type="compositionally biased region" description="Low complexity" evidence="1">
    <location>
        <begin position="68"/>
        <end position="77"/>
    </location>
</feature>
<comment type="caution">
    <text evidence="2">The sequence shown here is derived from an EMBL/GenBank/DDBJ whole genome shotgun (WGS) entry which is preliminary data.</text>
</comment>
<evidence type="ECO:0000313" key="2">
    <source>
        <dbReference type="EMBL" id="GMA31287.1"/>
    </source>
</evidence>